<evidence type="ECO:0000313" key="1">
    <source>
        <dbReference type="EMBL" id="GIL40227.1"/>
    </source>
</evidence>
<accession>A0A8S8XFM6</accession>
<dbReference type="Proteomes" id="UP000681075">
    <property type="component" value="Unassembled WGS sequence"/>
</dbReference>
<dbReference type="SUPFAM" id="SSF56059">
    <property type="entry name" value="Glutathione synthetase ATP-binding domain-like"/>
    <property type="match status" value="1"/>
</dbReference>
<comment type="caution">
    <text evidence="1">The sequence shown here is derived from an EMBL/GenBank/DDBJ whole genome shotgun (WGS) entry which is preliminary data.</text>
</comment>
<sequence>MTDLTMSSCGMPPLSLDPARPLSHFEFWPGEAFYAPIALYALWLGFRYGFRSSTCANPTIEAGGLVGESKSAVLSLATGDACDWIAPWTSIVRGTGDSATEADRAEAALRAANLPYPVVAKPDLGCRGMGVRPIASRDELLAYLDSFPHGQRLVLQTLIDWEPEASVLWARGPNDLQGRILSLTLKYFPRVTGDGMRTLRQLIEADPRAGKVAHLYLARHAARLDEVIAAGEQVRLVFSGSHSKGAIFRNGKHFATEALARRLDAIANDVPGLHVARFDVRCASIAQLAMGEGFRIVEINGVGGEAIHVWDSRTRLLTAWRDLCAQTRTSYVIGAANRARGAKPLSWSRLYFLWRRHLRLKTAFPTTA</sequence>
<reference evidence="1" key="1">
    <citation type="submission" date="2021-02" db="EMBL/GenBank/DDBJ databases">
        <title>Genome sequence of Rhodospirillales sp. strain TMPK1 isolated from soil.</title>
        <authorList>
            <person name="Nakai R."/>
            <person name="Kusada H."/>
            <person name="Tamaki H."/>
        </authorList>
    </citation>
    <scope>NUCLEOTIDE SEQUENCE</scope>
    <source>
        <strain evidence="1">TMPK1</strain>
    </source>
</reference>
<protein>
    <recommendedName>
        <fullName evidence="3">ATP-grasp domain-containing protein</fullName>
    </recommendedName>
</protein>
<dbReference type="EMBL" id="BOPV01000001">
    <property type="protein sequence ID" value="GIL40227.1"/>
    <property type="molecule type" value="Genomic_DNA"/>
</dbReference>
<evidence type="ECO:0008006" key="3">
    <source>
        <dbReference type="Google" id="ProtNLM"/>
    </source>
</evidence>
<keyword evidence="2" id="KW-1185">Reference proteome</keyword>
<gene>
    <name evidence="1" type="ORF">TMPK1_24640</name>
</gene>
<organism evidence="1 2">
    <name type="scientific">Roseiterribacter gracilis</name>
    <dbReference type="NCBI Taxonomy" id="2812848"/>
    <lineage>
        <taxon>Bacteria</taxon>
        <taxon>Pseudomonadati</taxon>
        <taxon>Pseudomonadota</taxon>
        <taxon>Alphaproteobacteria</taxon>
        <taxon>Rhodospirillales</taxon>
        <taxon>Roseiterribacteraceae</taxon>
        <taxon>Roseiterribacter</taxon>
    </lineage>
</organism>
<dbReference type="AlphaFoldDB" id="A0A8S8XFM6"/>
<proteinExistence type="predicted"/>
<evidence type="ECO:0000313" key="2">
    <source>
        <dbReference type="Proteomes" id="UP000681075"/>
    </source>
</evidence>
<dbReference type="RefSeq" id="WP_420243335.1">
    <property type="nucleotide sequence ID" value="NZ_BOPV01000001.1"/>
</dbReference>
<name>A0A8S8XFM6_9PROT</name>